<dbReference type="InterPro" id="IPR029063">
    <property type="entry name" value="SAM-dependent_MTases_sf"/>
</dbReference>
<feature type="domain" description="CheR-type methyltransferase" evidence="6">
    <location>
        <begin position="14"/>
        <end position="300"/>
    </location>
</feature>
<dbReference type="PRINTS" id="PR00996">
    <property type="entry name" value="CHERMTFRASE"/>
</dbReference>
<dbReference type="Pfam" id="PF03705">
    <property type="entry name" value="CheR_N"/>
    <property type="match status" value="1"/>
</dbReference>
<evidence type="ECO:0000256" key="1">
    <source>
        <dbReference type="ARBA" id="ARBA00001541"/>
    </source>
</evidence>
<evidence type="ECO:0000313" key="7">
    <source>
        <dbReference type="EMBL" id="SDF83444.1"/>
    </source>
</evidence>
<dbReference type="GO" id="GO:0008983">
    <property type="term" value="F:protein-glutamate O-methyltransferase activity"/>
    <property type="evidence" value="ECO:0007669"/>
    <property type="project" value="UniProtKB-EC"/>
</dbReference>
<dbReference type="InterPro" id="IPR000780">
    <property type="entry name" value="CheR_MeTrfase"/>
</dbReference>
<dbReference type="PROSITE" id="PS50123">
    <property type="entry name" value="CHER"/>
    <property type="match status" value="1"/>
</dbReference>
<dbReference type="PANTHER" id="PTHR24422:SF26">
    <property type="entry name" value="CHEMOTAXIS PROTEIN METHYLTRANSFERASE"/>
    <property type="match status" value="1"/>
</dbReference>
<dbReference type="InterPro" id="IPR036804">
    <property type="entry name" value="CheR_N_sf"/>
</dbReference>
<dbReference type="OrthoDB" id="9816309at2"/>
<dbReference type="SUPFAM" id="SSF47757">
    <property type="entry name" value="Chemotaxis receptor methyltransferase CheR, N-terminal domain"/>
    <property type="match status" value="1"/>
</dbReference>
<dbReference type="GO" id="GO:0032259">
    <property type="term" value="P:methylation"/>
    <property type="evidence" value="ECO:0007669"/>
    <property type="project" value="UniProtKB-KW"/>
</dbReference>
<accession>A0A1G7PB43</accession>
<protein>
    <recommendedName>
        <fullName evidence="2">protein-glutamate O-methyltransferase</fullName>
        <ecNumber evidence="2">2.1.1.80</ecNumber>
    </recommendedName>
</protein>
<evidence type="ECO:0000256" key="5">
    <source>
        <dbReference type="ARBA" id="ARBA00022691"/>
    </source>
</evidence>
<name>A0A1G7PB43_RHOCA</name>
<dbReference type="SMART" id="SM00138">
    <property type="entry name" value="MeTrc"/>
    <property type="match status" value="1"/>
</dbReference>
<proteinExistence type="predicted"/>
<dbReference type="Pfam" id="PF01739">
    <property type="entry name" value="CheR"/>
    <property type="match status" value="1"/>
</dbReference>
<dbReference type="EC" id="2.1.1.80" evidence="2"/>
<comment type="catalytic activity">
    <reaction evidence="1">
        <text>L-glutamyl-[protein] + S-adenosyl-L-methionine = [protein]-L-glutamate 5-O-methyl ester + S-adenosyl-L-homocysteine</text>
        <dbReference type="Rhea" id="RHEA:24452"/>
        <dbReference type="Rhea" id="RHEA-COMP:10208"/>
        <dbReference type="Rhea" id="RHEA-COMP:10311"/>
        <dbReference type="ChEBI" id="CHEBI:29973"/>
        <dbReference type="ChEBI" id="CHEBI:57856"/>
        <dbReference type="ChEBI" id="CHEBI:59789"/>
        <dbReference type="ChEBI" id="CHEBI:82795"/>
        <dbReference type="EC" id="2.1.1.80"/>
    </reaction>
</comment>
<dbReference type="Gene3D" id="3.40.50.150">
    <property type="entry name" value="Vaccinia Virus protein VP39"/>
    <property type="match status" value="1"/>
</dbReference>
<reference evidence="7 8" key="1">
    <citation type="submission" date="2016-10" db="EMBL/GenBank/DDBJ databases">
        <authorList>
            <person name="de Groot N.N."/>
        </authorList>
    </citation>
    <scope>NUCLEOTIDE SEQUENCE [LARGE SCALE GENOMIC DNA]</scope>
    <source>
        <strain evidence="8">DSM 938 / 37b4</strain>
    </source>
</reference>
<dbReference type="InterPro" id="IPR050903">
    <property type="entry name" value="Bact_Chemotaxis_MeTrfase"/>
</dbReference>
<evidence type="ECO:0000256" key="4">
    <source>
        <dbReference type="ARBA" id="ARBA00022679"/>
    </source>
</evidence>
<evidence type="ECO:0000256" key="2">
    <source>
        <dbReference type="ARBA" id="ARBA00012534"/>
    </source>
</evidence>
<evidence type="ECO:0000313" key="8">
    <source>
        <dbReference type="Proteomes" id="UP000183812"/>
    </source>
</evidence>
<keyword evidence="5" id="KW-0949">S-adenosyl-L-methionine</keyword>
<keyword evidence="3 7" id="KW-0489">Methyltransferase</keyword>
<dbReference type="InterPro" id="IPR022642">
    <property type="entry name" value="CheR_C"/>
</dbReference>
<dbReference type="AlphaFoldDB" id="A0A1G7PB43"/>
<sequence>MALRGPSQAYADMLTQPAVPMSTAAARELVTILKAEAGIRIDPSNTQFISYRLDRRVTALGLDDYDQYLTHLQSPEGPAEIQRLVESLATHTTSFFREKAHYDWLDTVGLPKLIETGAGRTHPLVVWSAACSSGLELWSAGIVLDRYSHKVQGGLRWGLVGTDISAAILRKARLGIYSSSELAGLSFDLRSDYLLRSKPGARISPKQRVYRIAPALRNRAHFSAANLLGKLEGHVPLADVIFLRNVLIYFTAEDRTRAIRNVMQCLRPGGYLLLGHSDNLRSLPAGLTPTGTAVFRKDER</sequence>
<evidence type="ECO:0000256" key="3">
    <source>
        <dbReference type="ARBA" id="ARBA00022603"/>
    </source>
</evidence>
<dbReference type="EMBL" id="FNAY01000018">
    <property type="protein sequence ID" value="SDF83444.1"/>
    <property type="molecule type" value="Genomic_DNA"/>
</dbReference>
<dbReference type="PANTHER" id="PTHR24422">
    <property type="entry name" value="CHEMOTAXIS PROTEIN METHYLTRANSFERASE"/>
    <property type="match status" value="1"/>
</dbReference>
<keyword evidence="4 7" id="KW-0808">Transferase</keyword>
<gene>
    <name evidence="7" type="ORF">SAMN04244550_02924</name>
</gene>
<dbReference type="Gene3D" id="1.10.155.10">
    <property type="entry name" value="Chemotaxis receptor methyltransferase CheR, N-terminal domain"/>
    <property type="match status" value="1"/>
</dbReference>
<evidence type="ECO:0000259" key="6">
    <source>
        <dbReference type="PROSITE" id="PS50123"/>
    </source>
</evidence>
<dbReference type="Proteomes" id="UP000183812">
    <property type="component" value="Unassembled WGS sequence"/>
</dbReference>
<dbReference type="InterPro" id="IPR022641">
    <property type="entry name" value="CheR_N"/>
</dbReference>
<dbReference type="SUPFAM" id="SSF53335">
    <property type="entry name" value="S-adenosyl-L-methionine-dependent methyltransferases"/>
    <property type="match status" value="1"/>
</dbReference>
<organism evidence="7 8">
    <name type="scientific">Rhodobacter capsulatus</name>
    <name type="common">Rhodopseudomonas capsulata</name>
    <dbReference type="NCBI Taxonomy" id="1061"/>
    <lineage>
        <taxon>Bacteria</taxon>
        <taxon>Pseudomonadati</taxon>
        <taxon>Pseudomonadota</taxon>
        <taxon>Alphaproteobacteria</taxon>
        <taxon>Rhodobacterales</taxon>
        <taxon>Rhodobacter group</taxon>
        <taxon>Rhodobacter</taxon>
    </lineage>
</organism>